<dbReference type="GO" id="GO:0003746">
    <property type="term" value="F:translation elongation factor activity"/>
    <property type="evidence" value="ECO:0007669"/>
    <property type="project" value="TreeGrafter"/>
</dbReference>
<feature type="compositionally biased region" description="Acidic residues" evidence="1">
    <location>
        <begin position="172"/>
        <end position="187"/>
    </location>
</feature>
<dbReference type="InParanoid" id="A0A165GK46"/>
<feature type="region of interest" description="Disordered" evidence="1">
    <location>
        <begin position="162"/>
        <end position="196"/>
    </location>
</feature>
<dbReference type="Proteomes" id="UP000077266">
    <property type="component" value="Unassembled WGS sequence"/>
</dbReference>
<accession>A0A165GK46</accession>
<proteinExistence type="predicted"/>
<protein>
    <submittedName>
        <fullName evidence="2">Uncharacterized protein</fullName>
    </submittedName>
</protein>
<feature type="region of interest" description="Disordered" evidence="1">
    <location>
        <begin position="237"/>
        <end position="282"/>
    </location>
</feature>
<evidence type="ECO:0000313" key="3">
    <source>
        <dbReference type="Proteomes" id="UP000077266"/>
    </source>
</evidence>
<gene>
    <name evidence="2" type="ORF">EXIGLDRAFT_837648</name>
</gene>
<dbReference type="InterPro" id="IPR050055">
    <property type="entry name" value="EF-Tu_GTPase"/>
</dbReference>
<dbReference type="EMBL" id="KV426044">
    <property type="protein sequence ID" value="KZV90640.1"/>
    <property type="molecule type" value="Genomic_DNA"/>
</dbReference>
<organism evidence="2 3">
    <name type="scientific">Exidia glandulosa HHB12029</name>
    <dbReference type="NCBI Taxonomy" id="1314781"/>
    <lineage>
        <taxon>Eukaryota</taxon>
        <taxon>Fungi</taxon>
        <taxon>Dikarya</taxon>
        <taxon>Basidiomycota</taxon>
        <taxon>Agaricomycotina</taxon>
        <taxon>Agaricomycetes</taxon>
        <taxon>Auriculariales</taxon>
        <taxon>Exidiaceae</taxon>
        <taxon>Exidia</taxon>
    </lineage>
</organism>
<evidence type="ECO:0000256" key="1">
    <source>
        <dbReference type="SAM" id="MobiDB-lite"/>
    </source>
</evidence>
<feature type="region of interest" description="Disordered" evidence="1">
    <location>
        <begin position="1"/>
        <end position="44"/>
    </location>
</feature>
<evidence type="ECO:0000313" key="2">
    <source>
        <dbReference type="EMBL" id="KZV90640.1"/>
    </source>
</evidence>
<keyword evidence="3" id="KW-1185">Reference proteome</keyword>
<dbReference type="PANTHER" id="PTHR43721:SF9">
    <property type="entry name" value="GTP-BINDING PROTEIN 1"/>
    <property type="match status" value="1"/>
</dbReference>
<sequence>MFGEFDSSDNEGPSVGSPWDSLLSSSPSPETEDKKKLQRSSRLTPEVEEGNVEYKLKLIDPTPERFARLVTQLKWRLLEGSGQAYYELGVADSGQLVGLPRVDLDRTLETLEAMAGEIGASVIIVKEIEVPALRTLKEGLLGVPVGGGVDFSQVDGAMRLPRRKHLLLPPSDDSEGDTETPETDPTTDEALTADEQPAHWLAKVHVRDADRFDWSVRVDDDELFDIEVSSVYKPLPSLRRAQTEPTDIPSRRLKTKRERDPRTQTQNQPAPRPRTKQQEQDARAVALERKLRRDARRDERRRAIMGGVSEASVFDMSDIGASLPEEKSAVLKKTKASAADENDGGPRLIVEALVVRKSANDDVFACLNDFGAAGFIV</sequence>
<dbReference type="STRING" id="1314781.A0A165GK46"/>
<name>A0A165GK46_EXIGL</name>
<dbReference type="AlphaFoldDB" id="A0A165GK46"/>
<dbReference type="OrthoDB" id="248233at2759"/>
<reference evidence="2 3" key="1">
    <citation type="journal article" date="2016" name="Mol. Biol. Evol.">
        <title>Comparative Genomics of Early-Diverging Mushroom-Forming Fungi Provides Insights into the Origins of Lignocellulose Decay Capabilities.</title>
        <authorList>
            <person name="Nagy L.G."/>
            <person name="Riley R."/>
            <person name="Tritt A."/>
            <person name="Adam C."/>
            <person name="Daum C."/>
            <person name="Floudas D."/>
            <person name="Sun H."/>
            <person name="Yadav J.S."/>
            <person name="Pangilinan J."/>
            <person name="Larsson K.H."/>
            <person name="Matsuura K."/>
            <person name="Barry K."/>
            <person name="Labutti K."/>
            <person name="Kuo R."/>
            <person name="Ohm R.A."/>
            <person name="Bhattacharya S.S."/>
            <person name="Shirouzu T."/>
            <person name="Yoshinaga Y."/>
            <person name="Martin F.M."/>
            <person name="Grigoriev I.V."/>
            <person name="Hibbett D.S."/>
        </authorList>
    </citation>
    <scope>NUCLEOTIDE SEQUENCE [LARGE SCALE GENOMIC DNA]</scope>
    <source>
        <strain evidence="2 3">HHB12029</strain>
    </source>
</reference>
<dbReference type="PANTHER" id="PTHR43721">
    <property type="entry name" value="ELONGATION FACTOR TU-RELATED"/>
    <property type="match status" value="1"/>
</dbReference>